<feature type="domain" description="SpoVT-AbrB" evidence="2">
    <location>
        <begin position="1"/>
        <end position="48"/>
    </location>
</feature>
<dbReference type="InterPro" id="IPR037914">
    <property type="entry name" value="SpoVT-AbrB_sf"/>
</dbReference>
<dbReference type="Gene3D" id="2.10.260.10">
    <property type="match status" value="1"/>
</dbReference>
<comment type="caution">
    <text evidence="3">The sequence shown here is derived from an EMBL/GenBank/DDBJ whole genome shotgun (WGS) entry which is preliminary data.</text>
</comment>
<dbReference type="Proteomes" id="UP000295169">
    <property type="component" value="Unassembled WGS sequence"/>
</dbReference>
<evidence type="ECO:0000256" key="1">
    <source>
        <dbReference type="PROSITE-ProRule" id="PRU01076"/>
    </source>
</evidence>
<name>A0A4R1PNG7_9GAMM</name>
<accession>A0A4R1PNG7</accession>
<dbReference type="RefSeq" id="WP_131301695.1">
    <property type="nucleotide sequence ID" value="NZ_JBHLST010000009.1"/>
</dbReference>
<dbReference type="InterPro" id="IPR007159">
    <property type="entry name" value="SpoVT-AbrB_dom"/>
</dbReference>
<evidence type="ECO:0000259" key="2">
    <source>
        <dbReference type="PROSITE" id="PS51740"/>
    </source>
</evidence>
<dbReference type="Pfam" id="PF04014">
    <property type="entry name" value="MazE_antitoxin"/>
    <property type="match status" value="1"/>
</dbReference>
<gene>
    <name evidence="3" type="ORF">EV691_106158</name>
</gene>
<dbReference type="NCBIfam" id="TIGR01439">
    <property type="entry name" value="lp_hng_hel_AbrB"/>
    <property type="match status" value="1"/>
</dbReference>
<proteinExistence type="predicted"/>
<evidence type="ECO:0000313" key="3">
    <source>
        <dbReference type="EMBL" id="TCL32898.1"/>
    </source>
</evidence>
<dbReference type="PROSITE" id="PS51740">
    <property type="entry name" value="SPOVT_ABRB"/>
    <property type="match status" value="1"/>
</dbReference>
<dbReference type="SMART" id="SM00966">
    <property type="entry name" value="SpoVT_AbrB"/>
    <property type="match status" value="1"/>
</dbReference>
<dbReference type="GO" id="GO:0003677">
    <property type="term" value="F:DNA binding"/>
    <property type="evidence" value="ECO:0007669"/>
    <property type="project" value="UniProtKB-UniRule"/>
</dbReference>
<evidence type="ECO:0000313" key="4">
    <source>
        <dbReference type="Proteomes" id="UP000295169"/>
    </source>
</evidence>
<reference evidence="3 4" key="1">
    <citation type="submission" date="2019-03" db="EMBL/GenBank/DDBJ databases">
        <title>Genomic Encyclopedia of Type Strains, Phase IV (KMG-IV): sequencing the most valuable type-strain genomes for metagenomic binning, comparative biology and taxonomic classification.</title>
        <authorList>
            <person name="Goeker M."/>
        </authorList>
    </citation>
    <scope>NUCLEOTIDE SEQUENCE [LARGE SCALE GENOMIC DNA]</scope>
    <source>
        <strain evidence="3 4">DSM 2286</strain>
    </source>
</reference>
<sequence>MATSTLTSKGQITIPAQVRTSLGLSTGDRIEFVDLGDGKYAIMAATQPVQSLKGMIRKPAAPVSIEDMNAAIAAHGAAAK</sequence>
<dbReference type="AlphaFoldDB" id="A0A4R1PNG7"/>
<protein>
    <submittedName>
        <fullName evidence="3">AbrB family looped-hinge helix DNA binding protein</fullName>
    </submittedName>
</protein>
<organism evidence="3 4">
    <name type="scientific">Azotobacter chroococcum</name>
    <dbReference type="NCBI Taxonomy" id="353"/>
    <lineage>
        <taxon>Bacteria</taxon>
        <taxon>Pseudomonadati</taxon>
        <taxon>Pseudomonadota</taxon>
        <taxon>Gammaproteobacteria</taxon>
        <taxon>Pseudomonadales</taxon>
        <taxon>Pseudomonadaceae</taxon>
        <taxon>Azotobacter</taxon>
    </lineage>
</organism>
<dbReference type="EMBL" id="SMMU01000006">
    <property type="protein sequence ID" value="TCL32898.1"/>
    <property type="molecule type" value="Genomic_DNA"/>
</dbReference>
<keyword evidence="1" id="KW-0238">DNA-binding</keyword>
<dbReference type="SUPFAM" id="SSF89447">
    <property type="entry name" value="AbrB/MazE/MraZ-like"/>
    <property type="match status" value="1"/>
</dbReference>